<sequence>MAYWKMLGRRNKKNMVLASMLAVSVLSSATVCAAKTIEKHTNGKAYGRTMHDDQKEVWNEDVTVNVSGNGGGQWYNNVTGLYLLEGADLTINGDLKMVVKNKNPATRGKSSSTSDIAHYYMSGIYAGYGGYSYGEQHGDTKCTINGNVDMDIVGVALQANKDGYITVRGGKIVTHALTTSDTYAMLAEEGSVFMNTGADGKTPGTADVDVYGNLGVLHKNYGIDPNPDAHGSFVSIGLTTAKSKLTGGVLNEFAENGQNKHHAGVDMYLKNGAVWNNQWIGAERVAAPNRADKNTYLYTGSKVRNLVGGASEAERGHIHQKDTRPITVDNYSGHEAVHYGRAADGSLVGGNFVVNHAAAGSQVTLSAQNPTIGKSLNEEEYKAEVEKSLQALAGKLSYTGYVNGERNLRGIAAVEGGLVAPAAKMQLDYQAADGQAKLSSPIFEKETPLVRGAKSAMLASSVFWAGNNNDLRRRMGDLRLGSEENGIWVKYLGGKTGVEDEHLNLRQNYHITQLGYDRKVKDWTTGIALEYGTSSASYGNGSGKGRLSGIALYGSMQKDDGQYLDIIGKGTHLNNEYSAYTDSGYRMDGDYGTHGFSLSMEYGKKLPEKNGFYVEPSVELTYGHLEGADYDAPTNVAGKKIRVQQDAFNSTVGRIGIGVGTDTPRSNLFMKIALAHEFSGTMTSKFTAPSEPTSSTEIDLKDTWVDLELGGSHKLNDSSYIYGTYTKNFGATLDNKWRADVGVRFLF</sequence>
<reference evidence="3 4" key="1">
    <citation type="journal article" date="2019" name="Int. J. Syst. Evol. Microbiol.">
        <title>The Global Catalogue of Microorganisms (GCM) 10K type strain sequencing project: providing services to taxonomists for standard genome sequencing and annotation.</title>
        <authorList>
            <consortium name="The Broad Institute Genomics Platform"/>
            <consortium name="The Broad Institute Genome Sequencing Center for Infectious Disease"/>
            <person name="Wu L."/>
            <person name="Ma J."/>
        </authorList>
    </citation>
    <scope>NUCLEOTIDE SEQUENCE [LARGE SCALE GENOMIC DNA]</scope>
    <source>
        <strain evidence="3 4">JCM 8542</strain>
    </source>
</reference>
<dbReference type="PRINTS" id="PR01484">
    <property type="entry name" value="PRTACTNFAMLY"/>
</dbReference>
<dbReference type="InterPro" id="IPR003991">
    <property type="entry name" value="Pertactin_virulence_factor"/>
</dbReference>
<evidence type="ECO:0000256" key="1">
    <source>
        <dbReference type="SAM" id="SignalP"/>
    </source>
</evidence>
<feature type="domain" description="Autotransporter" evidence="2">
    <location>
        <begin position="480"/>
        <end position="747"/>
    </location>
</feature>
<dbReference type="SMART" id="SM00869">
    <property type="entry name" value="Autotransporter"/>
    <property type="match status" value="1"/>
</dbReference>
<dbReference type="Gene3D" id="2.40.128.130">
    <property type="entry name" value="Autotransporter beta-domain"/>
    <property type="match status" value="1"/>
</dbReference>
<dbReference type="InterPro" id="IPR006315">
    <property type="entry name" value="OM_autotransptr_brl_dom"/>
</dbReference>
<feature type="signal peptide" evidence="1">
    <location>
        <begin position="1"/>
        <end position="33"/>
    </location>
</feature>
<evidence type="ECO:0000313" key="3">
    <source>
        <dbReference type="EMBL" id="GAA0212267.1"/>
    </source>
</evidence>
<gene>
    <name evidence="3" type="ORF">GCM10008919_14450</name>
</gene>
<proteinExistence type="predicted"/>
<organism evidence="3 4">
    <name type="scientific">Selenomonas dianae</name>
    <dbReference type="NCBI Taxonomy" id="135079"/>
    <lineage>
        <taxon>Bacteria</taxon>
        <taxon>Bacillati</taxon>
        <taxon>Bacillota</taxon>
        <taxon>Negativicutes</taxon>
        <taxon>Selenomonadales</taxon>
        <taxon>Selenomonadaceae</taxon>
        <taxon>Selenomonas</taxon>
    </lineage>
</organism>
<name>A0ABN0T4R8_9FIRM</name>
<dbReference type="NCBIfam" id="TIGR01414">
    <property type="entry name" value="autotrans_barl"/>
    <property type="match status" value="1"/>
</dbReference>
<dbReference type="Proteomes" id="UP001500399">
    <property type="component" value="Unassembled WGS sequence"/>
</dbReference>
<feature type="chain" id="PRO_5045271787" evidence="1">
    <location>
        <begin position="34"/>
        <end position="747"/>
    </location>
</feature>
<dbReference type="InterPro" id="IPR036709">
    <property type="entry name" value="Autotransporte_beta_dom_sf"/>
</dbReference>
<accession>A0ABN0T4R8</accession>
<dbReference type="EMBL" id="BAAACR010000009">
    <property type="protein sequence ID" value="GAA0212267.1"/>
    <property type="molecule type" value="Genomic_DNA"/>
</dbReference>
<dbReference type="SUPFAM" id="SSF103515">
    <property type="entry name" value="Autotransporter"/>
    <property type="match status" value="1"/>
</dbReference>
<keyword evidence="4" id="KW-1185">Reference proteome</keyword>
<dbReference type="RefSeq" id="WP_304986680.1">
    <property type="nucleotide sequence ID" value="NZ_BAAACR010000009.1"/>
</dbReference>
<evidence type="ECO:0000313" key="4">
    <source>
        <dbReference type="Proteomes" id="UP001500399"/>
    </source>
</evidence>
<keyword evidence="1" id="KW-0732">Signal</keyword>
<dbReference type="PROSITE" id="PS51208">
    <property type="entry name" value="AUTOTRANSPORTER"/>
    <property type="match status" value="1"/>
</dbReference>
<protein>
    <submittedName>
        <fullName evidence="3">Autotransporter outer membrane beta-barrel domain-containing protein</fullName>
    </submittedName>
</protein>
<comment type="caution">
    <text evidence="3">The sequence shown here is derived from an EMBL/GenBank/DDBJ whole genome shotgun (WGS) entry which is preliminary data.</text>
</comment>
<dbReference type="Pfam" id="PF03797">
    <property type="entry name" value="Autotransporter"/>
    <property type="match status" value="1"/>
</dbReference>
<evidence type="ECO:0000259" key="2">
    <source>
        <dbReference type="PROSITE" id="PS51208"/>
    </source>
</evidence>
<dbReference type="InterPro" id="IPR005546">
    <property type="entry name" value="Autotransporte_beta"/>
</dbReference>